<reference evidence="1" key="1">
    <citation type="submission" date="2014-12" db="EMBL/GenBank/DDBJ databases">
        <title>Insight into the proteome of Arion vulgaris.</title>
        <authorList>
            <person name="Aradska J."/>
            <person name="Bulat T."/>
            <person name="Smidak R."/>
            <person name="Sarate P."/>
            <person name="Gangsoo J."/>
            <person name="Sialana F."/>
            <person name="Bilban M."/>
            <person name="Lubec G."/>
        </authorList>
    </citation>
    <scope>NUCLEOTIDE SEQUENCE</scope>
    <source>
        <tissue evidence="1">Skin</tissue>
    </source>
</reference>
<dbReference type="AlphaFoldDB" id="A0A0B7BVF9"/>
<feature type="non-terminal residue" evidence="1">
    <location>
        <position position="62"/>
    </location>
</feature>
<organism evidence="1">
    <name type="scientific">Arion vulgaris</name>
    <dbReference type="NCBI Taxonomy" id="1028688"/>
    <lineage>
        <taxon>Eukaryota</taxon>
        <taxon>Metazoa</taxon>
        <taxon>Spiralia</taxon>
        <taxon>Lophotrochozoa</taxon>
        <taxon>Mollusca</taxon>
        <taxon>Gastropoda</taxon>
        <taxon>Heterobranchia</taxon>
        <taxon>Euthyneura</taxon>
        <taxon>Panpulmonata</taxon>
        <taxon>Eupulmonata</taxon>
        <taxon>Stylommatophora</taxon>
        <taxon>Helicina</taxon>
        <taxon>Arionoidea</taxon>
        <taxon>Arionidae</taxon>
        <taxon>Arion</taxon>
    </lineage>
</organism>
<evidence type="ECO:0000313" key="1">
    <source>
        <dbReference type="EMBL" id="CEK96907.1"/>
    </source>
</evidence>
<name>A0A0B7BVF9_9EUPU</name>
<protein>
    <submittedName>
        <fullName evidence="1">Uncharacterized protein</fullName>
    </submittedName>
</protein>
<dbReference type="EMBL" id="HACG01050042">
    <property type="protein sequence ID" value="CEK96907.1"/>
    <property type="molecule type" value="Transcribed_RNA"/>
</dbReference>
<accession>A0A0B7BVF9</accession>
<proteinExistence type="predicted"/>
<sequence length="62" mass="6958">MYTVKPIFVAVSLSFTESLLNTLMLHAQFKSDYCPGFQIQTPQLLNAMYCLCVAGAHKESKE</sequence>
<gene>
    <name evidence="1" type="primary">ORF213937</name>
</gene>